<keyword evidence="3" id="KW-1185">Reference proteome</keyword>
<dbReference type="PROSITE" id="PS51482">
    <property type="entry name" value="DEGV"/>
    <property type="match status" value="1"/>
</dbReference>
<comment type="caution">
    <text evidence="2">The sequence shown here is derived from an EMBL/GenBank/DDBJ whole genome shotgun (WGS) entry which is preliminary data.</text>
</comment>
<name>A0A840PXH7_9PSEU</name>
<dbReference type="PANTHER" id="PTHR33434">
    <property type="entry name" value="DEGV DOMAIN-CONTAINING PROTEIN DR_1986-RELATED"/>
    <property type="match status" value="1"/>
</dbReference>
<dbReference type="EMBL" id="JACHIW010000001">
    <property type="protein sequence ID" value="MBB5153016.1"/>
    <property type="molecule type" value="Genomic_DNA"/>
</dbReference>
<dbReference type="InterPro" id="IPR043168">
    <property type="entry name" value="DegV_C"/>
</dbReference>
<dbReference type="RefSeq" id="WP_184723225.1">
    <property type="nucleotide sequence ID" value="NZ_JACHIW010000001.1"/>
</dbReference>
<protein>
    <submittedName>
        <fullName evidence="2">DegV family protein with EDD domain</fullName>
    </submittedName>
</protein>
<gene>
    <name evidence="2" type="ORF">BJ970_000550</name>
</gene>
<proteinExistence type="predicted"/>
<dbReference type="AlphaFoldDB" id="A0A840PXH7"/>
<dbReference type="NCBIfam" id="TIGR00762">
    <property type="entry name" value="DegV"/>
    <property type="match status" value="1"/>
</dbReference>
<keyword evidence="1" id="KW-0446">Lipid-binding</keyword>
<dbReference type="GO" id="GO:0008289">
    <property type="term" value="F:lipid binding"/>
    <property type="evidence" value="ECO:0007669"/>
    <property type="project" value="UniProtKB-KW"/>
</dbReference>
<dbReference type="SUPFAM" id="SSF82549">
    <property type="entry name" value="DAK1/DegV-like"/>
    <property type="match status" value="1"/>
</dbReference>
<evidence type="ECO:0000313" key="3">
    <source>
        <dbReference type="Proteomes" id="UP000584374"/>
    </source>
</evidence>
<dbReference type="Pfam" id="PF02645">
    <property type="entry name" value="DegV"/>
    <property type="match status" value="1"/>
</dbReference>
<sequence>MPIAVVTDSTAYLPAGYAETYAVRTVPLHVSLDGAAAIDETDFGPGDLAHAFDRKHRVTTAGATPEELARAYRDALDAGADGVVAVHLSRQLSGTWDAARLAAREVDPALVRVVDSRSTAMGLGFSVLAAAEAAKSGAELAEVERIAVSTAERTTTLFSVQTLEYLRRGGRIGTAAAVLGTALAIKPLLHVHDGRIDALEKVRTTTRAMARLLEISLRSAGSGSAAIAVHHLAAPERAEQLAVRIRAGLGDSVDCVASEVGAVIGAHIGPGAVGVVVLPNGWRSGA</sequence>
<dbReference type="PANTHER" id="PTHR33434:SF2">
    <property type="entry name" value="FATTY ACID-BINDING PROTEIN TM_1468"/>
    <property type="match status" value="1"/>
</dbReference>
<dbReference type="InterPro" id="IPR003797">
    <property type="entry name" value="DegV"/>
</dbReference>
<dbReference type="InterPro" id="IPR050270">
    <property type="entry name" value="DegV_domain_contain"/>
</dbReference>
<evidence type="ECO:0000256" key="1">
    <source>
        <dbReference type="ARBA" id="ARBA00023121"/>
    </source>
</evidence>
<dbReference type="Proteomes" id="UP000584374">
    <property type="component" value="Unassembled WGS sequence"/>
</dbReference>
<accession>A0A840PXH7</accession>
<organism evidence="2 3">
    <name type="scientific">Saccharopolyspora phatthalungensis</name>
    <dbReference type="NCBI Taxonomy" id="664693"/>
    <lineage>
        <taxon>Bacteria</taxon>
        <taxon>Bacillati</taxon>
        <taxon>Actinomycetota</taxon>
        <taxon>Actinomycetes</taxon>
        <taxon>Pseudonocardiales</taxon>
        <taxon>Pseudonocardiaceae</taxon>
        <taxon>Saccharopolyspora</taxon>
    </lineage>
</organism>
<dbReference type="Gene3D" id="3.30.1180.10">
    <property type="match status" value="1"/>
</dbReference>
<reference evidence="2 3" key="1">
    <citation type="submission" date="2020-08" db="EMBL/GenBank/DDBJ databases">
        <title>Sequencing the genomes of 1000 actinobacteria strains.</title>
        <authorList>
            <person name="Klenk H.-P."/>
        </authorList>
    </citation>
    <scope>NUCLEOTIDE SEQUENCE [LARGE SCALE GENOMIC DNA]</scope>
    <source>
        <strain evidence="2 3">DSM 45584</strain>
    </source>
</reference>
<dbReference type="Gene3D" id="3.40.50.10170">
    <property type="match status" value="1"/>
</dbReference>
<evidence type="ECO:0000313" key="2">
    <source>
        <dbReference type="EMBL" id="MBB5153016.1"/>
    </source>
</evidence>